<gene>
    <name evidence="1" type="ORF">Nepgr_033608</name>
</gene>
<protein>
    <submittedName>
        <fullName evidence="1">Uncharacterized protein</fullName>
    </submittedName>
</protein>
<proteinExistence type="predicted"/>
<accession>A0AAD3TM53</accession>
<keyword evidence="2" id="KW-1185">Reference proteome</keyword>
<name>A0AAD3TM53_NEPGR</name>
<evidence type="ECO:0000313" key="1">
    <source>
        <dbReference type="EMBL" id="GMH31764.1"/>
    </source>
</evidence>
<comment type="caution">
    <text evidence="1">The sequence shown here is derived from an EMBL/GenBank/DDBJ whole genome shotgun (WGS) entry which is preliminary data.</text>
</comment>
<reference evidence="1" key="1">
    <citation type="submission" date="2023-05" db="EMBL/GenBank/DDBJ databases">
        <title>Nepenthes gracilis genome sequencing.</title>
        <authorList>
            <person name="Fukushima K."/>
        </authorList>
    </citation>
    <scope>NUCLEOTIDE SEQUENCE</scope>
    <source>
        <strain evidence="1">SING2019-196</strain>
    </source>
</reference>
<evidence type="ECO:0000313" key="2">
    <source>
        <dbReference type="Proteomes" id="UP001279734"/>
    </source>
</evidence>
<dbReference type="AlphaFoldDB" id="A0AAD3TM53"/>
<dbReference type="EMBL" id="BSYO01000041">
    <property type="protein sequence ID" value="GMH31764.1"/>
    <property type="molecule type" value="Genomic_DNA"/>
</dbReference>
<organism evidence="1 2">
    <name type="scientific">Nepenthes gracilis</name>
    <name type="common">Slender pitcher plant</name>
    <dbReference type="NCBI Taxonomy" id="150966"/>
    <lineage>
        <taxon>Eukaryota</taxon>
        <taxon>Viridiplantae</taxon>
        <taxon>Streptophyta</taxon>
        <taxon>Embryophyta</taxon>
        <taxon>Tracheophyta</taxon>
        <taxon>Spermatophyta</taxon>
        <taxon>Magnoliopsida</taxon>
        <taxon>eudicotyledons</taxon>
        <taxon>Gunneridae</taxon>
        <taxon>Pentapetalae</taxon>
        <taxon>Caryophyllales</taxon>
        <taxon>Nepenthaceae</taxon>
        <taxon>Nepenthes</taxon>
    </lineage>
</organism>
<dbReference type="Proteomes" id="UP001279734">
    <property type="component" value="Unassembled WGS sequence"/>
</dbReference>
<sequence>MRHQCVLWGQHPEEQLLIKPAKVPQNSPPANNIPLFHHSSQQEQSELDSAEAVGTLKSIHNHRLQSRGHHQRKLLQHQLLQMLLFNSKFRIDLQPTKHSTLNKIRSHFHHQTRDPCSFISCCHPTTAYVGTHPSRKLNPRKTTSKFTVAELQPKRKGYTKDFVYKSSTKFKETSKMKIHIQMEV</sequence>